<reference evidence="1 2" key="1">
    <citation type="journal article" date="2019" name="Sci. Rep.">
        <title>Orb-weaving spider Araneus ventricosus genome elucidates the spidroin gene catalogue.</title>
        <authorList>
            <person name="Kono N."/>
            <person name="Nakamura H."/>
            <person name="Ohtoshi R."/>
            <person name="Moran D.A.P."/>
            <person name="Shinohara A."/>
            <person name="Yoshida Y."/>
            <person name="Fujiwara M."/>
            <person name="Mori M."/>
            <person name="Tomita M."/>
            <person name="Arakawa K."/>
        </authorList>
    </citation>
    <scope>NUCLEOTIDE SEQUENCE [LARGE SCALE GENOMIC DNA]</scope>
</reference>
<proteinExistence type="predicted"/>
<sequence>MWRNAPKHSQLLSIRQFFLCRNAYIRNSYQHHPDLARCRPMHLNDSCFNSSSAEAGVLVATTGHSPTPSCMRHALSPAEDKPNPLLNPQGNQDPTYLSSGFSATYSWCSPEGYFCL</sequence>
<evidence type="ECO:0000313" key="1">
    <source>
        <dbReference type="EMBL" id="GBN92116.1"/>
    </source>
</evidence>
<protein>
    <submittedName>
        <fullName evidence="1">Uncharacterized protein</fullName>
    </submittedName>
</protein>
<organism evidence="1 2">
    <name type="scientific">Araneus ventricosus</name>
    <name type="common">Orbweaver spider</name>
    <name type="synonym">Epeira ventricosa</name>
    <dbReference type="NCBI Taxonomy" id="182803"/>
    <lineage>
        <taxon>Eukaryota</taxon>
        <taxon>Metazoa</taxon>
        <taxon>Ecdysozoa</taxon>
        <taxon>Arthropoda</taxon>
        <taxon>Chelicerata</taxon>
        <taxon>Arachnida</taxon>
        <taxon>Araneae</taxon>
        <taxon>Araneomorphae</taxon>
        <taxon>Entelegynae</taxon>
        <taxon>Araneoidea</taxon>
        <taxon>Araneidae</taxon>
        <taxon>Araneus</taxon>
    </lineage>
</organism>
<evidence type="ECO:0000313" key="2">
    <source>
        <dbReference type="Proteomes" id="UP000499080"/>
    </source>
</evidence>
<accession>A0A4Y2SXV4</accession>
<comment type="caution">
    <text evidence="1">The sequence shown here is derived from an EMBL/GenBank/DDBJ whole genome shotgun (WGS) entry which is preliminary data.</text>
</comment>
<dbReference type="EMBL" id="BGPR01024225">
    <property type="protein sequence ID" value="GBN92116.1"/>
    <property type="molecule type" value="Genomic_DNA"/>
</dbReference>
<dbReference type="AlphaFoldDB" id="A0A4Y2SXV4"/>
<keyword evidence="2" id="KW-1185">Reference proteome</keyword>
<name>A0A4Y2SXV4_ARAVE</name>
<gene>
    <name evidence="1" type="ORF">AVEN_18891_1</name>
</gene>
<dbReference type="Proteomes" id="UP000499080">
    <property type="component" value="Unassembled WGS sequence"/>
</dbReference>